<dbReference type="InterPro" id="IPR035986">
    <property type="entry name" value="PKD_dom_sf"/>
</dbReference>
<feature type="domain" description="PKD" evidence="6">
    <location>
        <begin position="1256"/>
        <end position="1332"/>
    </location>
</feature>
<dbReference type="CDD" id="cd00146">
    <property type="entry name" value="PKD"/>
    <property type="match status" value="12"/>
</dbReference>
<feature type="domain" description="PKD" evidence="6">
    <location>
        <begin position="993"/>
        <end position="1064"/>
    </location>
</feature>
<sequence length="1604" mass="167210">MMVALAAAPIQAHAADDEGLLVIYGAQSPTREGDVDNREQIFFSVPASTEGRFYVRLFDPETFGSDDFIYAGSGDAVTTFRVFGGEGAYSAADRPVAVEDLAAASDDVPDFPVTGPGRMVNERVFDSDRATDGRWVTLGTLTARQGEPIGDRVYFRLDIEGTRGNDGNGYSVGVSRARDRARAPDGLEMFSYQPTIRWTSGGTATQLTFDGTAGPYTVQSFDAANGDIAVVTDYADIPVRASGQNFWSVDTVDTSDTNLALRLKEGFETPNDVTLALFDNSGAPVALNMPPTRAPSPSRPEAIGTGRPLANCQSVAFDGSTSRGGKPLSFLWEFGDGNSSTEPVIAHLYRTPGRYTAMLKVREEGTRPGAGDAIEVPVHVRRAPIAMPGDDIVVAPGEVISFDGSTSQPSDSPITSHRWTLGDGTIVDGPQAQKAYDAPGLYRVALRVADDSDHPCNFGVATRVVQVNFPPVAEAGTDQTAKVDQVVTLDGSASYDVDGTVSTYAWNMGDGTVLDGAKVAHEYTEPGTYTVTLTVTDDSGVANARSNDTLSIAVNAPPEPAIVIPERPVSVSEAAQLDGSGSTDADGEILSYLWEFGDGAIGEGETVSYAWTAPGVYTVSLTVTDDSGTASAVQRTTRNIVVDAAPVSNAGPDQFVTVSDVQFDGTGSVDTDGTISSYEWTFGDGSSATGPRPQHAYARPGVYEVALVVRDASGAPLNVHRDTMLVTVNTAPIADAGPSVTVAPGEEFVLSAGASVDPDGAIGRYEWRLPGGDVRDRERLAHSFDTPGTYRIGLSVYDSFRGGAARDDDDVLVTVNAAPVAEAGPDLLVAPGDPVQLDASASYDPDGRIVSYQWEFDDGLPAQSAAQVSRSYDTPGTWTAQLVVTDDASVANSTVSDVVSVRVNAAPVAEAGPAIETDVLQVTLDASASADADGDALIYTWDFGDGTPPRSGQIITHVYPKSGTFPVTLRVDDGTGLRNARAIDATVVVVNARPVADAGGNRDVCSGAPLLFDASNSVDPDGGLLLYQWDFGEGSTSDLVNPTMIYEQPGAYSVTLRVRNGKSSEWGRDVDRVAVLVQEGPIASAGPDLTVYTNQAIRLDGSGSTDADGAVNAFSWTMGDGGTASGEQPEYRFRKPGTYEVTLTIQGEAVGSCSPLDTDTATITVLAGPSQDIIAADRAAAGTEAPYAVSLTDLDTGEVVSHEWTFSDGGTATGAEVMHSFDEPGVHSAILVTRLTGTETGLDKIESRRKVIVNAPPKAAFEGPDVAAAGTAVVFDASASSDPDGAITGFTWDFGDGNSARGVVASHTYASAGTYTVRLAVRDEAGVENSVTGSSQQIMVNPAPKADLQMAQQYCTGAELPLSVDVGPDTQVAWTFGDGNTSSGASVSHSYAKAGLYPITVALDDGKGLLNSQRVEEVYARINAVPKAIAGPSRTVDPGAPVTFDATASSDLDGEILSYTWQFSDGETLQGPIVERQFDTSGPVDVTLSVRDDSGSACAEGTDTLSVLVNSTPQVDAGPDREVRVGAAHDVVVFDVSNATDADGHGLTFAWNFGDGSTASGSIVRHAYGSPGTYEVTVTARDTTGLASGVSSDTVTVVAQPRGN</sequence>
<dbReference type="EMBL" id="JACTAG010000001">
    <property type="protein sequence ID" value="MBD3662417.1"/>
    <property type="molecule type" value="Genomic_DNA"/>
</dbReference>
<dbReference type="SMART" id="SM00089">
    <property type="entry name" value="PKD"/>
    <property type="match status" value="15"/>
</dbReference>
<dbReference type="Gene3D" id="2.60.40.10">
    <property type="entry name" value="Immunoglobulins"/>
    <property type="match status" value="15"/>
</dbReference>
<evidence type="ECO:0000259" key="6">
    <source>
        <dbReference type="PROSITE" id="PS50093"/>
    </source>
</evidence>
<dbReference type="GO" id="GO:0005261">
    <property type="term" value="F:monoatomic cation channel activity"/>
    <property type="evidence" value="ECO:0007669"/>
    <property type="project" value="TreeGrafter"/>
</dbReference>
<feature type="domain" description="PKD" evidence="6">
    <location>
        <begin position="922"/>
        <end position="989"/>
    </location>
</feature>
<dbReference type="SUPFAM" id="SSF49299">
    <property type="entry name" value="PKD domain"/>
    <property type="match status" value="15"/>
</dbReference>
<comment type="subcellular location">
    <subcellularLocation>
        <location evidence="1">Membrane</location>
        <topology evidence="1">Multi-pass membrane protein</topology>
    </subcellularLocation>
</comment>
<gene>
    <name evidence="7" type="ORF">H9Q16_00625</name>
</gene>
<evidence type="ECO:0000313" key="8">
    <source>
        <dbReference type="Proteomes" id="UP000635142"/>
    </source>
</evidence>
<feature type="domain" description="PKD" evidence="6">
    <location>
        <begin position="470"/>
        <end position="547"/>
    </location>
</feature>
<feature type="domain" description="PKD" evidence="6">
    <location>
        <begin position="1080"/>
        <end position="1145"/>
    </location>
</feature>
<proteinExistence type="predicted"/>
<keyword evidence="5" id="KW-0472">Membrane</keyword>
<feature type="domain" description="PKD" evidence="6">
    <location>
        <begin position="731"/>
        <end position="818"/>
    </location>
</feature>
<feature type="domain" description="PKD" evidence="6">
    <location>
        <begin position="660"/>
        <end position="718"/>
    </location>
</feature>
<dbReference type="GO" id="GO:0006816">
    <property type="term" value="P:calcium ion transport"/>
    <property type="evidence" value="ECO:0007669"/>
    <property type="project" value="TreeGrafter"/>
</dbReference>
<dbReference type="PROSITE" id="PS50093">
    <property type="entry name" value="PKD"/>
    <property type="match status" value="15"/>
</dbReference>
<keyword evidence="2" id="KW-0812">Transmembrane</keyword>
<dbReference type="GO" id="GO:0005886">
    <property type="term" value="C:plasma membrane"/>
    <property type="evidence" value="ECO:0007669"/>
    <property type="project" value="TreeGrafter"/>
</dbReference>
<reference evidence="7" key="1">
    <citation type="submission" date="2020-08" db="EMBL/GenBank/DDBJ databases">
        <title>Sulfitobacter aestuariivivens sp. nov., isolated from a tidal flat.</title>
        <authorList>
            <person name="Park S."/>
            <person name="Yoon J.-H."/>
        </authorList>
    </citation>
    <scope>NUCLEOTIDE SEQUENCE</scope>
    <source>
        <strain evidence="7">TSTF-M16</strain>
    </source>
</reference>
<dbReference type="InterPro" id="IPR000601">
    <property type="entry name" value="PKD_dom"/>
</dbReference>
<dbReference type="Pfam" id="PF18911">
    <property type="entry name" value="PKD_4"/>
    <property type="match status" value="15"/>
</dbReference>
<evidence type="ECO:0000256" key="3">
    <source>
        <dbReference type="ARBA" id="ARBA00022737"/>
    </source>
</evidence>
<evidence type="ECO:0000256" key="2">
    <source>
        <dbReference type="ARBA" id="ARBA00022692"/>
    </source>
</evidence>
<keyword evidence="4" id="KW-1133">Transmembrane helix</keyword>
<comment type="caution">
    <text evidence="7">The sequence shown here is derived from an EMBL/GenBank/DDBJ whole genome shotgun (WGS) entry which is preliminary data.</text>
</comment>
<feature type="domain" description="PKD" evidence="6">
    <location>
        <begin position="1368"/>
        <end position="1408"/>
    </location>
</feature>
<feature type="domain" description="PKD" evidence="6">
    <location>
        <begin position="1526"/>
        <end position="1602"/>
    </location>
</feature>
<evidence type="ECO:0000256" key="4">
    <source>
        <dbReference type="ARBA" id="ARBA00022989"/>
    </source>
</evidence>
<dbReference type="PANTHER" id="PTHR46730:SF4">
    <property type="entry name" value="POLYCYSTIC KIDNEY DISEASE PROTEIN 1-LIKE 1"/>
    <property type="match status" value="1"/>
</dbReference>
<feature type="domain" description="PKD" evidence="6">
    <location>
        <begin position="1425"/>
        <end position="1512"/>
    </location>
</feature>
<feature type="domain" description="PKD" evidence="6">
    <location>
        <begin position="835"/>
        <end position="906"/>
    </location>
</feature>
<keyword evidence="3" id="KW-0677">Repeat</keyword>
<evidence type="ECO:0000256" key="1">
    <source>
        <dbReference type="ARBA" id="ARBA00004141"/>
    </source>
</evidence>
<dbReference type="InterPro" id="IPR022409">
    <property type="entry name" value="PKD/Chitinase_dom"/>
</dbReference>
<evidence type="ECO:0000313" key="7">
    <source>
        <dbReference type="EMBL" id="MBD3662417.1"/>
    </source>
</evidence>
<dbReference type="PANTHER" id="PTHR46730">
    <property type="entry name" value="POLYCYSTIN-1"/>
    <property type="match status" value="1"/>
</dbReference>
<dbReference type="InterPro" id="IPR013783">
    <property type="entry name" value="Ig-like_fold"/>
</dbReference>
<keyword evidence="8" id="KW-1185">Reference proteome</keyword>
<feature type="domain" description="PKD" evidence="6">
    <location>
        <begin position="1185"/>
        <end position="1231"/>
    </location>
</feature>
<protein>
    <submittedName>
        <fullName evidence="7">PKD domain-containing protein</fullName>
    </submittedName>
</protein>
<feature type="domain" description="PKD" evidence="6">
    <location>
        <begin position="406"/>
        <end position="450"/>
    </location>
</feature>
<accession>A0A927D324</accession>
<evidence type="ECO:0000256" key="5">
    <source>
        <dbReference type="ARBA" id="ARBA00023136"/>
    </source>
</evidence>
<feature type="domain" description="PKD" evidence="6">
    <location>
        <begin position="558"/>
        <end position="632"/>
    </location>
</feature>
<organism evidence="7 8">
    <name type="scientific">Sulfitobacter aestuariivivens</name>
    <dbReference type="NCBI Taxonomy" id="2766981"/>
    <lineage>
        <taxon>Bacteria</taxon>
        <taxon>Pseudomonadati</taxon>
        <taxon>Pseudomonadota</taxon>
        <taxon>Alphaproteobacteria</taxon>
        <taxon>Rhodobacterales</taxon>
        <taxon>Roseobacteraceae</taxon>
        <taxon>Sulfitobacter</taxon>
    </lineage>
</organism>
<feature type="domain" description="PKD" evidence="6">
    <location>
        <begin position="325"/>
        <end position="361"/>
    </location>
</feature>
<dbReference type="Proteomes" id="UP000635142">
    <property type="component" value="Unassembled WGS sequence"/>
</dbReference>
<name>A0A927D324_9RHOB</name>